<dbReference type="EMBL" id="BMWZ01000009">
    <property type="protein sequence ID" value="GGZ91862.1"/>
    <property type="molecule type" value="Genomic_DNA"/>
</dbReference>
<gene>
    <name evidence="1" type="ORF">GCM10007028_32850</name>
</gene>
<protein>
    <submittedName>
        <fullName evidence="1">Uncharacterized protein</fullName>
    </submittedName>
</protein>
<evidence type="ECO:0000313" key="1">
    <source>
        <dbReference type="EMBL" id="GGZ91862.1"/>
    </source>
</evidence>
<organism evidence="1 2">
    <name type="scientific">Algibacter mikhailovii</name>
    <dbReference type="NCBI Taxonomy" id="425498"/>
    <lineage>
        <taxon>Bacteria</taxon>
        <taxon>Pseudomonadati</taxon>
        <taxon>Bacteroidota</taxon>
        <taxon>Flavobacteriia</taxon>
        <taxon>Flavobacteriales</taxon>
        <taxon>Flavobacteriaceae</taxon>
        <taxon>Algibacter</taxon>
    </lineage>
</organism>
<reference evidence="1" key="2">
    <citation type="submission" date="2020-09" db="EMBL/GenBank/DDBJ databases">
        <authorList>
            <person name="Sun Q."/>
            <person name="Kim S."/>
        </authorList>
    </citation>
    <scope>NUCLEOTIDE SEQUENCE</scope>
    <source>
        <strain evidence="1">KCTC 12710</strain>
    </source>
</reference>
<proteinExistence type="predicted"/>
<keyword evidence="2" id="KW-1185">Reference proteome</keyword>
<dbReference type="Proteomes" id="UP000636004">
    <property type="component" value="Unassembled WGS sequence"/>
</dbReference>
<accession>A0A918VCZ0</accession>
<evidence type="ECO:0000313" key="2">
    <source>
        <dbReference type="Proteomes" id="UP000636004"/>
    </source>
</evidence>
<name>A0A918VCZ0_9FLAO</name>
<reference evidence="1" key="1">
    <citation type="journal article" date="2014" name="Int. J. Syst. Evol. Microbiol.">
        <title>Complete genome sequence of Corynebacterium casei LMG S-19264T (=DSM 44701T), isolated from a smear-ripened cheese.</title>
        <authorList>
            <consortium name="US DOE Joint Genome Institute (JGI-PGF)"/>
            <person name="Walter F."/>
            <person name="Albersmeier A."/>
            <person name="Kalinowski J."/>
            <person name="Ruckert C."/>
        </authorList>
    </citation>
    <scope>NUCLEOTIDE SEQUENCE</scope>
    <source>
        <strain evidence="1">KCTC 12710</strain>
    </source>
</reference>
<comment type="caution">
    <text evidence="1">The sequence shown here is derived from an EMBL/GenBank/DDBJ whole genome shotgun (WGS) entry which is preliminary data.</text>
</comment>
<sequence length="144" mass="16174">MLVIGNISYAQTNIITLHVNTDELTNNNVNSEEITYFTAPDSQVDVASPPEAFTITVEEGSTIIWEGVSSSNDEDTIEIYMIKRERGPRIFSSDEIRGNGNGRAKAVARMQTDGEPYKYKILFKVNGTGRMYKIDPKIKVRPRI</sequence>
<dbReference type="AlphaFoldDB" id="A0A918VCZ0"/>